<dbReference type="AlphaFoldDB" id="A0A6P3ZT60"/>
<proteinExistence type="inferred from homology"/>
<sequence>MFTATNSQTTHPHPQLVSKVGIIGAGISGISAAKHLSTYNPVVFEATDSIGGVWKHCCYRCTTLQTPRCNFEFSDYPWPNRDDPSFPSYQEVLDYLHGYAKHFDVLKYVKFNSKVVEIRYVGNPSDSENMNQKPGDYGSLLNGNPVWEVAVQMSTASTVQWYAFEFLVLCTGRYGDIPTLPSYPSNRGPEIFHGKVLHTMDYSKLDEKSARLLLEGKKVAIIGYKKSAIDLAMECSQANQGSNGQPCTMVIRTLHWLVPSYRIWGLPLFLFYSTRSSQFLHERPNQSSFEEMLGTLFSPMRMAISKFIESYLLWKLPLEKYKLVPNHPFEEDYASCQMAIVPEHFFDEANKGKILFKKASNWWFWSGGIEFDDQTKLEADVVILATGYDGNKKLKSILPEPFRSLVVDSTGSIPLYRGVIHPLIPNMAFVGYIESVSNLHTAEIRSKWLAKLAEDAFKLPSVDNMLGQITRDIKAMKRTTRFYQEKPCISTFSINHIDEMCKEMGLNPWRKSNWFSEAFSPYGSHDYYEQDN</sequence>
<dbReference type="GO" id="GO:0004499">
    <property type="term" value="F:N,N-dimethylaniline monooxygenase activity"/>
    <property type="evidence" value="ECO:0007669"/>
    <property type="project" value="InterPro"/>
</dbReference>
<dbReference type="PIRSF" id="PIRSF000332">
    <property type="entry name" value="FMO"/>
    <property type="match status" value="1"/>
</dbReference>
<keyword evidence="8" id="KW-1185">Reference proteome</keyword>
<keyword evidence="5" id="KW-0521">NADP</keyword>
<dbReference type="GeneID" id="107420086"/>
<evidence type="ECO:0000313" key="9">
    <source>
        <dbReference type="RefSeq" id="XP_015884438.1"/>
    </source>
</evidence>
<evidence type="ECO:0000256" key="7">
    <source>
        <dbReference type="RuleBase" id="RU361177"/>
    </source>
</evidence>
<dbReference type="Pfam" id="PF00743">
    <property type="entry name" value="FMO-like"/>
    <property type="match status" value="1"/>
</dbReference>
<dbReference type="SUPFAM" id="SSF51905">
    <property type="entry name" value="FAD/NAD(P)-binding domain"/>
    <property type="match status" value="2"/>
</dbReference>
<keyword evidence="3 7" id="KW-0285">Flavoprotein</keyword>
<gene>
    <name evidence="9" type="primary">LOC107420086</name>
</gene>
<organism evidence="8 9">
    <name type="scientific">Ziziphus jujuba</name>
    <name type="common">Chinese jujube</name>
    <name type="synonym">Ziziphus sativa</name>
    <dbReference type="NCBI Taxonomy" id="326968"/>
    <lineage>
        <taxon>Eukaryota</taxon>
        <taxon>Viridiplantae</taxon>
        <taxon>Streptophyta</taxon>
        <taxon>Embryophyta</taxon>
        <taxon>Tracheophyta</taxon>
        <taxon>Spermatophyta</taxon>
        <taxon>Magnoliopsida</taxon>
        <taxon>eudicotyledons</taxon>
        <taxon>Gunneridae</taxon>
        <taxon>Pentapetalae</taxon>
        <taxon>rosids</taxon>
        <taxon>fabids</taxon>
        <taxon>Rosales</taxon>
        <taxon>Rhamnaceae</taxon>
        <taxon>Paliureae</taxon>
        <taxon>Ziziphus</taxon>
    </lineage>
</organism>
<comment type="similarity">
    <text evidence="2 7">Belongs to the FMO family.</text>
</comment>
<dbReference type="RefSeq" id="XP_015884438.1">
    <property type="nucleotide sequence ID" value="XM_016028952.4"/>
</dbReference>
<dbReference type="InterPro" id="IPR036188">
    <property type="entry name" value="FAD/NAD-bd_sf"/>
</dbReference>
<dbReference type="KEGG" id="zju:107420086"/>
<dbReference type="GO" id="GO:0050660">
    <property type="term" value="F:flavin adenine dinucleotide binding"/>
    <property type="evidence" value="ECO:0007669"/>
    <property type="project" value="InterPro"/>
</dbReference>
<reference evidence="9" key="1">
    <citation type="submission" date="2025-08" db="UniProtKB">
        <authorList>
            <consortium name="RefSeq"/>
        </authorList>
    </citation>
    <scope>IDENTIFICATION</scope>
    <source>
        <tissue evidence="9">Seedling</tissue>
    </source>
</reference>
<evidence type="ECO:0000256" key="6">
    <source>
        <dbReference type="ARBA" id="ARBA00023002"/>
    </source>
</evidence>
<dbReference type="GO" id="GO:0050661">
    <property type="term" value="F:NADP binding"/>
    <property type="evidence" value="ECO:0007669"/>
    <property type="project" value="InterPro"/>
</dbReference>
<dbReference type="InterPro" id="IPR050346">
    <property type="entry name" value="FMO-like"/>
</dbReference>
<protein>
    <recommendedName>
        <fullName evidence="7">Flavin-containing monooxygenase</fullName>
        <ecNumber evidence="7">1.-.-.-</ecNumber>
    </recommendedName>
</protein>
<dbReference type="Proteomes" id="UP001652623">
    <property type="component" value="Chromosome 5"/>
</dbReference>
<dbReference type="Gene3D" id="3.50.50.60">
    <property type="entry name" value="FAD/NAD(P)-binding domain"/>
    <property type="match status" value="2"/>
</dbReference>
<dbReference type="EC" id="1.-.-.-" evidence="7"/>
<dbReference type="FunFam" id="3.50.50.60:FF:000167">
    <property type="entry name" value="Flavin-containing monooxygenase"/>
    <property type="match status" value="1"/>
</dbReference>
<evidence type="ECO:0000256" key="2">
    <source>
        <dbReference type="ARBA" id="ARBA00009183"/>
    </source>
</evidence>
<evidence type="ECO:0000313" key="8">
    <source>
        <dbReference type="Proteomes" id="UP001652623"/>
    </source>
</evidence>
<keyword evidence="4 7" id="KW-0274">FAD</keyword>
<dbReference type="PANTHER" id="PTHR23023">
    <property type="entry name" value="DIMETHYLANILINE MONOOXYGENASE"/>
    <property type="match status" value="1"/>
</dbReference>
<comment type="cofactor">
    <cofactor evidence="1 7">
        <name>FAD</name>
        <dbReference type="ChEBI" id="CHEBI:57692"/>
    </cofactor>
</comment>
<evidence type="ECO:0000256" key="1">
    <source>
        <dbReference type="ARBA" id="ARBA00001974"/>
    </source>
</evidence>
<evidence type="ECO:0000256" key="4">
    <source>
        <dbReference type="ARBA" id="ARBA00022827"/>
    </source>
</evidence>
<accession>A0A6P3ZT60</accession>
<evidence type="ECO:0000256" key="3">
    <source>
        <dbReference type="ARBA" id="ARBA00022630"/>
    </source>
</evidence>
<dbReference type="InterPro" id="IPR000960">
    <property type="entry name" value="Flavin_mOase"/>
</dbReference>
<dbReference type="InParanoid" id="A0A6P3ZT60"/>
<keyword evidence="6 7" id="KW-0560">Oxidoreductase</keyword>
<evidence type="ECO:0000256" key="5">
    <source>
        <dbReference type="ARBA" id="ARBA00022857"/>
    </source>
</evidence>
<name>A0A6P3ZT60_ZIZJJ</name>
<dbReference type="InterPro" id="IPR020946">
    <property type="entry name" value="Flavin_mOase-like"/>
</dbReference>
<keyword evidence="7 9" id="KW-0503">Monooxygenase</keyword>